<sequence>MKAWPGDSRQLRTWCREEILGALEVDGLRVRGKHRLRVDAEVSGSDVVNLQIDATGLEFSFSGGFADTEPEAEPEPVTRTPGHLHTARVIADPVRVQGFNVSLLARVTDLPIEWWTHARPRRAGQPLSAFALGVDDEAAPSSVSLGASMRTRDLGPLLRAILNSVLSEAGGRVRRLRVDLAQDPSGRITANAVVAVRWRILFGTVRAHATVRVTPEAVVQIEDLRVSSANPVIAISLLAARPHLRRLVGSSHDLHEHLDPSELRINDLDVSIDHEITISGRIAVPEAGTAST</sequence>
<name>A0A921ENL8_9ACTN</name>
<proteinExistence type="predicted"/>
<evidence type="ECO:0000313" key="1">
    <source>
        <dbReference type="EMBL" id="HJE51737.1"/>
    </source>
</evidence>
<protein>
    <submittedName>
        <fullName evidence="1">Uncharacterized protein</fullName>
    </submittedName>
</protein>
<dbReference type="Proteomes" id="UP000712713">
    <property type="component" value="Unassembled WGS sequence"/>
</dbReference>
<reference evidence="1" key="2">
    <citation type="submission" date="2021-09" db="EMBL/GenBank/DDBJ databases">
        <authorList>
            <person name="Gilroy R."/>
        </authorList>
    </citation>
    <scope>NUCLEOTIDE SEQUENCE</scope>
    <source>
        <strain evidence="1">ChiGjej3B3-7470</strain>
    </source>
</reference>
<dbReference type="AlphaFoldDB" id="A0A921ENL8"/>
<comment type="caution">
    <text evidence="1">The sequence shown here is derived from an EMBL/GenBank/DDBJ whole genome shotgun (WGS) entry which is preliminary data.</text>
</comment>
<gene>
    <name evidence="1" type="ORF">K8V15_07135</name>
</gene>
<dbReference type="EMBL" id="DYZF01000182">
    <property type="protein sequence ID" value="HJE51737.1"/>
    <property type="molecule type" value="Genomic_DNA"/>
</dbReference>
<reference evidence="1" key="1">
    <citation type="journal article" date="2021" name="PeerJ">
        <title>Extensive microbial diversity within the chicken gut microbiome revealed by metagenomics and culture.</title>
        <authorList>
            <person name="Gilroy R."/>
            <person name="Ravi A."/>
            <person name="Getino M."/>
            <person name="Pursley I."/>
            <person name="Horton D.L."/>
            <person name="Alikhan N.F."/>
            <person name="Baker D."/>
            <person name="Gharbi K."/>
            <person name="Hall N."/>
            <person name="Watson M."/>
            <person name="Adriaenssens E.M."/>
            <person name="Foster-Nyarko E."/>
            <person name="Jarju S."/>
            <person name="Secka A."/>
            <person name="Antonio M."/>
            <person name="Oren A."/>
            <person name="Chaudhuri R.R."/>
            <person name="La Ragione R."/>
            <person name="Hildebrand F."/>
            <person name="Pallen M.J."/>
        </authorList>
    </citation>
    <scope>NUCLEOTIDE SEQUENCE</scope>
    <source>
        <strain evidence="1">ChiGjej3B3-7470</strain>
    </source>
</reference>
<organism evidence="1 2">
    <name type="scientific">Tessaracoccus flavescens</name>
    <dbReference type="NCBI Taxonomy" id="399497"/>
    <lineage>
        <taxon>Bacteria</taxon>
        <taxon>Bacillati</taxon>
        <taxon>Actinomycetota</taxon>
        <taxon>Actinomycetes</taxon>
        <taxon>Propionibacteriales</taxon>
        <taxon>Propionibacteriaceae</taxon>
        <taxon>Tessaracoccus</taxon>
    </lineage>
</organism>
<evidence type="ECO:0000313" key="2">
    <source>
        <dbReference type="Proteomes" id="UP000712713"/>
    </source>
</evidence>
<accession>A0A921ENL8</accession>